<dbReference type="InterPro" id="IPR013785">
    <property type="entry name" value="Aldolase_TIM"/>
</dbReference>
<evidence type="ECO:0000313" key="4">
    <source>
        <dbReference type="EMBL" id="GAH39548.1"/>
    </source>
</evidence>
<keyword evidence="1" id="KW-0285">Flavoprotein</keyword>
<comment type="caution">
    <text evidence="4">The sequence shown here is derived from an EMBL/GenBank/DDBJ whole genome shotgun (WGS) entry which is preliminary data.</text>
</comment>
<dbReference type="PANTHER" id="PTHR32332:SF20">
    <property type="entry name" value="2-NITROPROPANE DIOXYGENASE-LIKE PROTEIN"/>
    <property type="match status" value="1"/>
</dbReference>
<dbReference type="CDD" id="cd04730">
    <property type="entry name" value="NPD_like"/>
    <property type="match status" value="1"/>
</dbReference>
<dbReference type="PANTHER" id="PTHR32332">
    <property type="entry name" value="2-NITROPROPANE DIOXYGENASE"/>
    <property type="match status" value="1"/>
</dbReference>
<reference evidence="4" key="1">
    <citation type="journal article" date="2014" name="Front. Microbiol.">
        <title>High frequency of phylogenetically diverse reductive dehalogenase-homologous genes in deep subseafloor sedimentary metagenomes.</title>
        <authorList>
            <person name="Kawai M."/>
            <person name="Futagami T."/>
            <person name="Toyoda A."/>
            <person name="Takaki Y."/>
            <person name="Nishi S."/>
            <person name="Hori S."/>
            <person name="Arai W."/>
            <person name="Tsubouchi T."/>
            <person name="Morono Y."/>
            <person name="Uchiyama I."/>
            <person name="Ito T."/>
            <person name="Fujiyama A."/>
            <person name="Inagaki F."/>
            <person name="Takami H."/>
        </authorList>
    </citation>
    <scope>NUCLEOTIDE SEQUENCE</scope>
    <source>
        <strain evidence="4">Expedition CK06-06</strain>
    </source>
</reference>
<keyword evidence="3" id="KW-0560">Oxidoreductase</keyword>
<organism evidence="4">
    <name type="scientific">marine sediment metagenome</name>
    <dbReference type="NCBI Taxonomy" id="412755"/>
    <lineage>
        <taxon>unclassified sequences</taxon>
        <taxon>metagenomes</taxon>
        <taxon>ecological metagenomes</taxon>
    </lineage>
</organism>
<dbReference type="GO" id="GO:0018580">
    <property type="term" value="F:nitronate monooxygenase activity"/>
    <property type="evidence" value="ECO:0007669"/>
    <property type="project" value="InterPro"/>
</dbReference>
<keyword evidence="2" id="KW-0288">FMN</keyword>
<dbReference type="Pfam" id="PF03060">
    <property type="entry name" value="NMO"/>
    <property type="match status" value="1"/>
</dbReference>
<dbReference type="InterPro" id="IPR004136">
    <property type="entry name" value="NMO"/>
</dbReference>
<dbReference type="AlphaFoldDB" id="X1H2R5"/>
<feature type="non-terminal residue" evidence="4">
    <location>
        <position position="1"/>
    </location>
</feature>
<evidence type="ECO:0000256" key="2">
    <source>
        <dbReference type="ARBA" id="ARBA00022643"/>
    </source>
</evidence>
<dbReference type="Gene3D" id="3.20.20.70">
    <property type="entry name" value="Aldolase class I"/>
    <property type="match status" value="1"/>
</dbReference>
<dbReference type="EMBL" id="BARU01012305">
    <property type="protein sequence ID" value="GAH39548.1"/>
    <property type="molecule type" value="Genomic_DNA"/>
</dbReference>
<name>X1H2R5_9ZZZZ</name>
<evidence type="ECO:0000256" key="3">
    <source>
        <dbReference type="ARBA" id="ARBA00023002"/>
    </source>
</evidence>
<evidence type="ECO:0000256" key="1">
    <source>
        <dbReference type="ARBA" id="ARBA00022630"/>
    </source>
</evidence>
<accession>X1H2R5</accession>
<dbReference type="SUPFAM" id="SSF51412">
    <property type="entry name" value="Inosine monophosphate dehydrogenase (IMPDH)"/>
    <property type="match status" value="1"/>
</dbReference>
<sequence length="184" mass="19612">IAMGIEGGGNVSPSELSTFVLVREVVEATDLPVVAAGGIADARGLVAALALGAEGVQMGTRLLATKEGTLHGNYKQAIIRAKDTDTVVTGRTTGLQFRVLKNNLAREILKMEKEGKGREEIDSLTIGSLKKAAVSGDLEGGSLMMGQIAGMIHEIPSIQEIFDDMIAGSIREIQRLQKHIEQRY</sequence>
<gene>
    <name evidence="4" type="ORF">S03H2_22749</name>
</gene>
<protein>
    <submittedName>
        <fullName evidence="4">Uncharacterized protein</fullName>
    </submittedName>
</protein>
<proteinExistence type="predicted"/>